<evidence type="ECO:0000256" key="1">
    <source>
        <dbReference type="SAM" id="SignalP"/>
    </source>
</evidence>
<sequence>MDFFKVILFLFLVFSFSADIFAQTKTKSTVKPAEKKTEARADSAEADKKGNSKSYKELLKKATTIKGIFDIHRVDNDFYFEIPLRWMQRDFLLVNKISSVPLSINEAGINKGMNTENKVIRFSLNRRAGTVWVKTIVPRVESPASDKITQSVQENFTGSVIESFKIEAYNTDSSAVVVKVNRVFDGTEKSFNDVFNDIGLGTSAKSSLSAIEDIKTFPQNLVVKSLLTTSVTEGNNTMPVSVKVTTNVLLLPDKPMTPRFGDKRIGFFTTPRWYFSDKQQQMESRELITRWRLEPKPEDRERYKKGELVEPVKPIVFYVDPATPPQWVNAIKAGINDWQKAFEQAGFKNAIQAREVIDTADFDADDVRYSVVTYAASPKSNAMGPSVIDPRSGEILESDVIWWHNVMTSLKYWMRIQTGAIDTAASAKNLSSALMANAIRFVSSHEIGHTLGLKHNMEASSAFPVDSLRSPSFTARMGGTAPSIMDYARFNYVAQPGDGVRNINPQIGVYDRYAIEWGYRWLDAGDPHKELPVLQSWIRQHENDPMYKYGEQQDAQNTVDPRAQSEDLGDNNVKASYYGLQNLRHIVPQISTIAATVGEDYYEAGKLLLAAIQQWQMYAGHVLSNIGGFYLENPVQGDGKGAWKPVPAQRQKEAFDYLKKEAFNMPGWLMESQLLAKFLPVQDSPMGPFEYTPYNIRRNAQYDIIYKLLADERLLRMAEAEVFWGKENVFTATELFSRIHAEVFRPTYKGKSLDIYERMFQQNYVDALLVSSGKLLEKLSAKSLYDDCDYMQPKADFNQEPTALRNMNVSLMSRTSEAALLKRAELLKVFRLLERKEKTGDELTRGHYQDLMLRIRRGLNIQ</sequence>
<dbReference type="InterPro" id="IPR033413">
    <property type="entry name" value="DUF5117"/>
</dbReference>
<feature type="chain" id="PRO_5024308158" evidence="1">
    <location>
        <begin position="23"/>
        <end position="862"/>
    </location>
</feature>
<dbReference type="OrthoDB" id="9776599at2"/>
<dbReference type="EMBL" id="VWNE01000033">
    <property type="protein sequence ID" value="KAA8478452.1"/>
    <property type="molecule type" value="Genomic_DNA"/>
</dbReference>
<proteinExistence type="predicted"/>
<dbReference type="Pfam" id="PF17148">
    <property type="entry name" value="DUF5117"/>
    <property type="match status" value="1"/>
</dbReference>
<feature type="signal peptide" evidence="1">
    <location>
        <begin position="1"/>
        <end position="22"/>
    </location>
</feature>
<feature type="domain" description="EcxA zinc-binding" evidence="2">
    <location>
        <begin position="429"/>
        <end position="748"/>
    </location>
</feature>
<comment type="caution">
    <text evidence="5">The sequence shown here is derived from an EMBL/GenBank/DDBJ whole genome shotgun (WGS) entry which is preliminary data.</text>
</comment>
<dbReference type="Gene3D" id="3.40.390.10">
    <property type="entry name" value="Collagenase (Catalytic Domain)"/>
    <property type="match status" value="1"/>
</dbReference>
<dbReference type="InterPro" id="IPR033428">
    <property type="entry name" value="DUF5118"/>
</dbReference>
<evidence type="ECO:0000259" key="2">
    <source>
        <dbReference type="Pfam" id="PF16313"/>
    </source>
</evidence>
<keyword evidence="6" id="KW-1185">Reference proteome</keyword>
<protein>
    <submittedName>
        <fullName evidence="5">Zinc-dependent metalloprotease</fullName>
    </submittedName>
</protein>
<evidence type="ECO:0000313" key="5">
    <source>
        <dbReference type="EMBL" id="KAA8478452.1"/>
    </source>
</evidence>
<dbReference type="CDD" id="cd04276">
    <property type="entry name" value="ZnMc_MMP_like_2"/>
    <property type="match status" value="1"/>
</dbReference>
<dbReference type="InterPro" id="IPR024079">
    <property type="entry name" value="MetalloPept_cat_dom_sf"/>
</dbReference>
<name>A0A5M9GUR7_9SPHI</name>
<gene>
    <name evidence="5" type="ORF">F1649_17865</name>
</gene>
<dbReference type="SUPFAM" id="SSF55486">
    <property type="entry name" value="Metalloproteases ('zincins'), catalytic domain"/>
    <property type="match status" value="1"/>
</dbReference>
<dbReference type="InterPro" id="IPR032534">
    <property type="entry name" value="EcxA_zinc-bd"/>
</dbReference>
<keyword evidence="1" id="KW-0732">Signal</keyword>
<dbReference type="RefSeq" id="WP_141813423.1">
    <property type="nucleotide sequence ID" value="NZ_VFPL01000001.1"/>
</dbReference>
<keyword evidence="5" id="KW-0482">Metalloprotease</keyword>
<dbReference type="InterPro" id="IPR034032">
    <property type="entry name" value="Zn_MMP-like_bac"/>
</dbReference>
<evidence type="ECO:0000259" key="4">
    <source>
        <dbReference type="Pfam" id="PF17162"/>
    </source>
</evidence>
<reference evidence="5 6" key="1">
    <citation type="submission" date="2019-09" db="EMBL/GenBank/DDBJ databases">
        <title>Pararcticibacter amylolyticus gen. nov., sp. nov., isolated from a rottenly hemp rope, and reclassification of Pedobacter tournemirensis as Pararcticibacter tournemirensis comb. nov.</title>
        <authorList>
            <person name="Cai Y."/>
        </authorList>
    </citation>
    <scope>NUCLEOTIDE SEQUENCE [LARGE SCALE GENOMIC DNA]</scope>
    <source>
        <strain evidence="5 6">TF5-37.2-LB10</strain>
    </source>
</reference>
<keyword evidence="5" id="KW-0378">Hydrolase</keyword>
<evidence type="ECO:0000259" key="3">
    <source>
        <dbReference type="Pfam" id="PF17148"/>
    </source>
</evidence>
<dbReference type="Pfam" id="PF16313">
    <property type="entry name" value="DUF4953"/>
    <property type="match status" value="1"/>
</dbReference>
<evidence type="ECO:0000313" key="6">
    <source>
        <dbReference type="Proteomes" id="UP000322918"/>
    </source>
</evidence>
<dbReference type="PANTHER" id="PTHR38478">
    <property type="entry name" value="PEPTIDASE M1A AND M12B"/>
    <property type="match status" value="1"/>
</dbReference>
<dbReference type="GO" id="GO:0006508">
    <property type="term" value="P:proteolysis"/>
    <property type="evidence" value="ECO:0007669"/>
    <property type="project" value="UniProtKB-KW"/>
</dbReference>
<accession>A0A5M9GUR7</accession>
<dbReference type="Proteomes" id="UP000322918">
    <property type="component" value="Unassembled WGS sequence"/>
</dbReference>
<feature type="domain" description="DUF5118" evidence="4">
    <location>
        <begin position="53"/>
        <end position="100"/>
    </location>
</feature>
<dbReference type="GO" id="GO:0008237">
    <property type="term" value="F:metallopeptidase activity"/>
    <property type="evidence" value="ECO:0007669"/>
    <property type="project" value="UniProtKB-KW"/>
</dbReference>
<dbReference type="AlphaFoldDB" id="A0A5M9GUR7"/>
<dbReference type="Pfam" id="PF17162">
    <property type="entry name" value="DUF5118"/>
    <property type="match status" value="1"/>
</dbReference>
<keyword evidence="5" id="KW-0645">Protease</keyword>
<dbReference type="PANTHER" id="PTHR38478:SF1">
    <property type="entry name" value="ZINC DEPENDENT METALLOPROTEASE DOMAIN LIPOPROTEIN"/>
    <property type="match status" value="1"/>
</dbReference>
<feature type="domain" description="DUF5117" evidence="3">
    <location>
        <begin position="112"/>
        <end position="296"/>
    </location>
</feature>
<organism evidence="5 6">
    <name type="scientific">Arcticibacter tournemirensis</name>
    <dbReference type="NCBI Taxonomy" id="699437"/>
    <lineage>
        <taxon>Bacteria</taxon>
        <taxon>Pseudomonadati</taxon>
        <taxon>Bacteroidota</taxon>
        <taxon>Sphingobacteriia</taxon>
        <taxon>Sphingobacteriales</taxon>
        <taxon>Sphingobacteriaceae</taxon>
        <taxon>Arcticibacter</taxon>
    </lineage>
</organism>